<dbReference type="PIRSF" id="PIRSF036492">
    <property type="entry name" value="ALDH"/>
    <property type="match status" value="1"/>
</dbReference>
<feature type="domain" description="Aldehyde dehydrogenase" evidence="7">
    <location>
        <begin position="29"/>
        <end position="445"/>
    </location>
</feature>
<feature type="active site" evidence="5">
    <location>
        <position position="221"/>
    </location>
</feature>
<evidence type="ECO:0000259" key="7">
    <source>
        <dbReference type="Pfam" id="PF00171"/>
    </source>
</evidence>
<dbReference type="EMBL" id="JAAILA010000008">
    <property type="protein sequence ID" value="NEX88166.1"/>
    <property type="molecule type" value="Genomic_DNA"/>
</dbReference>
<dbReference type="InterPro" id="IPR029510">
    <property type="entry name" value="Ald_DH_CS_GLU"/>
</dbReference>
<protein>
    <recommendedName>
        <fullName evidence="4">Aldehyde dehydrogenase</fullName>
    </recommendedName>
</protein>
<dbReference type="InterPro" id="IPR012394">
    <property type="entry name" value="Aldehyde_DH_NAD(P)"/>
</dbReference>
<dbReference type="CDD" id="cd07133">
    <property type="entry name" value="ALDH_CALDH_CalB"/>
    <property type="match status" value="1"/>
</dbReference>
<comment type="similarity">
    <text evidence="1 4 6">Belongs to the aldehyde dehydrogenase family.</text>
</comment>
<evidence type="ECO:0000256" key="1">
    <source>
        <dbReference type="ARBA" id="ARBA00009986"/>
    </source>
</evidence>
<dbReference type="Gene3D" id="3.40.309.10">
    <property type="entry name" value="Aldehyde Dehydrogenase, Chain A, domain 2"/>
    <property type="match status" value="1"/>
</dbReference>
<name>A0ABX0CZN2_9GAMM</name>
<dbReference type="PANTHER" id="PTHR43570">
    <property type="entry name" value="ALDEHYDE DEHYDROGENASE"/>
    <property type="match status" value="1"/>
</dbReference>
<dbReference type="PANTHER" id="PTHR43570:SF20">
    <property type="entry name" value="ALDEHYDE DEHYDROGENASE ALDX-RELATED"/>
    <property type="match status" value="1"/>
</dbReference>
<gene>
    <name evidence="8" type="ORF">G4923_05500</name>
</gene>
<evidence type="ECO:0000256" key="6">
    <source>
        <dbReference type="RuleBase" id="RU003345"/>
    </source>
</evidence>
<comment type="caution">
    <text evidence="8">The sequence shown here is derived from an EMBL/GenBank/DDBJ whole genome shotgun (WGS) entry which is preliminary data.</text>
</comment>
<organism evidence="8 9">
    <name type="scientific">Aeromonas rivipollensis</name>
    <dbReference type="NCBI Taxonomy" id="948519"/>
    <lineage>
        <taxon>Bacteria</taxon>
        <taxon>Pseudomonadati</taxon>
        <taxon>Pseudomonadota</taxon>
        <taxon>Gammaproteobacteria</taxon>
        <taxon>Aeromonadales</taxon>
        <taxon>Aeromonadaceae</taxon>
        <taxon>Aeromonas</taxon>
    </lineage>
</organism>
<dbReference type="Pfam" id="PF00171">
    <property type="entry name" value="Aldedh"/>
    <property type="match status" value="1"/>
</dbReference>
<dbReference type="RefSeq" id="WP_163135963.1">
    <property type="nucleotide sequence ID" value="NZ_JAAILA010000008.1"/>
</dbReference>
<dbReference type="InterPro" id="IPR016163">
    <property type="entry name" value="Ald_DH_C"/>
</dbReference>
<evidence type="ECO:0000256" key="4">
    <source>
        <dbReference type="PIRNR" id="PIRNR036492"/>
    </source>
</evidence>
<sequence>MEAIRTESPDKFSLPEQVNRLKRACQAHPMPSLEQRRNRLSALKGALLAHKQPLCDALALDYGQRSDYDSLVADILPCVMQINYSLKRLKGWMRPARRHPGLLLAPARVEVHYQPLGVIGIMVPWNFPVMLSLGPLIGTIAAGNRAMIKLSEFTPHTNAVLRTLLAQVFGDDEVVVIEGDAGLAAAFSTLPFDHLLFTGSTAVGRLVMAAAAPQLTPLTLELGGKSPCLIAPDMPLALAVERMIFGKSLNAGQICVAPDYVLLPRGQEQAFIEAYQAHFRRLYPKGLDSPDYGSIINGAQYERLTAWLAEAKQAGAQVHPCASPARDDGARRLVPHLLTEVPGHCQLMQQEIFGPLLPLVPYDSLDEALAYIAARPRPLACYLMSLDPALQSRLIRETHAGGMAINECLFQVAADDAPFGGIGPSGMGHYHGHEGFLTFSKAKTVLRRGRFSAGTLIHPPYRRWYQRLMMALFLR</sequence>
<dbReference type="PROSITE" id="PS00687">
    <property type="entry name" value="ALDEHYDE_DEHYDR_GLU"/>
    <property type="match status" value="1"/>
</dbReference>
<dbReference type="Proteomes" id="UP000472827">
    <property type="component" value="Unassembled WGS sequence"/>
</dbReference>
<reference evidence="8 9" key="1">
    <citation type="submission" date="2020-02" db="EMBL/GenBank/DDBJ databases">
        <title>Genome sequencing of Aeromonas rivipollensis.</title>
        <authorList>
            <person name="Fono-Tamo Ubani E.K."/>
            <person name="Lekota K.E."/>
        </authorList>
    </citation>
    <scope>NUCLEOTIDE SEQUENCE [LARGE SCALE GENOMIC DNA]</scope>
    <source>
        <strain evidence="8 9">G78</strain>
    </source>
</reference>
<dbReference type="InterPro" id="IPR016162">
    <property type="entry name" value="Ald_DH_N"/>
</dbReference>
<evidence type="ECO:0000313" key="8">
    <source>
        <dbReference type="EMBL" id="NEX88166.1"/>
    </source>
</evidence>
<dbReference type="SUPFAM" id="SSF53720">
    <property type="entry name" value="ALDH-like"/>
    <property type="match status" value="1"/>
</dbReference>
<dbReference type="Gene3D" id="3.40.605.10">
    <property type="entry name" value="Aldehyde Dehydrogenase, Chain A, domain 1"/>
    <property type="match status" value="1"/>
</dbReference>
<dbReference type="InterPro" id="IPR015590">
    <property type="entry name" value="Aldehyde_DH_dom"/>
</dbReference>
<evidence type="ECO:0000313" key="9">
    <source>
        <dbReference type="Proteomes" id="UP000472827"/>
    </source>
</evidence>
<evidence type="ECO:0000256" key="5">
    <source>
        <dbReference type="PROSITE-ProRule" id="PRU10007"/>
    </source>
</evidence>
<evidence type="ECO:0000256" key="3">
    <source>
        <dbReference type="ARBA" id="ARBA00023027"/>
    </source>
</evidence>
<dbReference type="InterPro" id="IPR016161">
    <property type="entry name" value="Ald_DH/histidinol_DH"/>
</dbReference>
<evidence type="ECO:0000256" key="2">
    <source>
        <dbReference type="ARBA" id="ARBA00023002"/>
    </source>
</evidence>
<keyword evidence="3" id="KW-0520">NAD</keyword>
<proteinExistence type="inferred from homology"/>
<keyword evidence="9" id="KW-1185">Reference proteome</keyword>
<keyword evidence="2 4" id="KW-0560">Oxidoreductase</keyword>
<accession>A0ABX0CZN2</accession>